<dbReference type="SUPFAM" id="SSF82199">
    <property type="entry name" value="SET domain"/>
    <property type="match status" value="1"/>
</dbReference>
<feature type="compositionally biased region" description="Basic and acidic residues" evidence="4">
    <location>
        <begin position="1"/>
        <end position="12"/>
    </location>
</feature>
<dbReference type="PANTHER" id="PTHR13271:SF47">
    <property type="entry name" value="ACTIN-HISTIDINE N-METHYLTRANSFERASE"/>
    <property type="match status" value="1"/>
</dbReference>
<dbReference type="PANTHER" id="PTHR13271">
    <property type="entry name" value="UNCHARACTERIZED PUTATIVE METHYLTRANSFERASE"/>
    <property type="match status" value="1"/>
</dbReference>
<dbReference type="InterPro" id="IPR050600">
    <property type="entry name" value="SETD3_SETD6_MTase"/>
</dbReference>
<reference evidence="6 7" key="1">
    <citation type="submission" date="2024-03" db="EMBL/GenBank/DDBJ databases">
        <title>Genome-scale model development and genomic sequencing of the oleaginous clade Lipomyces.</title>
        <authorList>
            <consortium name="Lawrence Berkeley National Laboratory"/>
            <person name="Czajka J.J."/>
            <person name="Han Y."/>
            <person name="Kim J."/>
            <person name="Mondo S.J."/>
            <person name="Hofstad B.A."/>
            <person name="Robles A."/>
            <person name="Haridas S."/>
            <person name="Riley R."/>
            <person name="LaButti K."/>
            <person name="Pangilinan J."/>
            <person name="Andreopoulos W."/>
            <person name="Lipzen A."/>
            <person name="Yan J."/>
            <person name="Wang M."/>
            <person name="Ng V."/>
            <person name="Grigoriev I.V."/>
            <person name="Spatafora J.W."/>
            <person name="Magnuson J.K."/>
            <person name="Baker S.E."/>
            <person name="Pomraning K.R."/>
        </authorList>
    </citation>
    <scope>NUCLEOTIDE SEQUENCE [LARGE SCALE GENOMIC DNA]</scope>
    <source>
        <strain evidence="6 7">Phaff 52-87</strain>
    </source>
</reference>
<evidence type="ECO:0000259" key="5">
    <source>
        <dbReference type="PROSITE" id="PS50280"/>
    </source>
</evidence>
<dbReference type="Gene3D" id="3.90.1410.10">
    <property type="entry name" value="set domain protein methyltransferase, domain 1"/>
    <property type="match status" value="1"/>
</dbReference>
<gene>
    <name evidence="6" type="ORF">BZA70DRAFT_309721</name>
</gene>
<evidence type="ECO:0000256" key="2">
    <source>
        <dbReference type="ARBA" id="ARBA00022679"/>
    </source>
</evidence>
<evidence type="ECO:0000256" key="3">
    <source>
        <dbReference type="ARBA" id="ARBA00022691"/>
    </source>
</evidence>
<evidence type="ECO:0000313" key="7">
    <source>
        <dbReference type="Proteomes" id="UP001498771"/>
    </source>
</evidence>
<feature type="domain" description="SET" evidence="5">
    <location>
        <begin position="1"/>
        <end position="221"/>
    </location>
</feature>
<evidence type="ECO:0000256" key="1">
    <source>
        <dbReference type="ARBA" id="ARBA00022603"/>
    </source>
</evidence>
<evidence type="ECO:0000313" key="6">
    <source>
        <dbReference type="EMBL" id="KAK7206929.1"/>
    </source>
</evidence>
<feature type="region of interest" description="Disordered" evidence="4">
    <location>
        <begin position="695"/>
        <end position="725"/>
    </location>
</feature>
<keyword evidence="2" id="KW-0808">Transferase</keyword>
<dbReference type="GeneID" id="90040405"/>
<keyword evidence="1" id="KW-0489">Methyltransferase</keyword>
<protein>
    <recommendedName>
        <fullName evidence="5">SET domain-containing protein</fullName>
    </recommendedName>
</protein>
<name>A0ABR1FAQ3_9ASCO</name>
<dbReference type="Pfam" id="PF00856">
    <property type="entry name" value="SET"/>
    <property type="match status" value="1"/>
</dbReference>
<sequence>MKKGGDIEVPKDKRPRVSAVHSTTTTTTDSIRKQRKRVLDSLSSPQILSYFLLHECEKGDASEWKPFLDVLPPLDEFGLAPMVWQVLDYKSRRRFVELLPRATIEHAKRMSAQVIGDLAAVKRVFVMKNSEEEEEEEEMAKFVWAWMCVNSRCLFYKMAEARTTNDCMTLAPLIDFVNHSEEEENCAIGVYADAKASVRKRFGLWAKRRYEAGEEIFLCYGPHSNGFLLCEYGFMLERNRNSELDVTEEVFAELHGGEETCNDGGRMCGRCEFLKKHNYLGEYTVSGEDGESFRTLVALASGQLPNSTFEGEDEDEESRLGRANLEGFMATGPSESRFRKGSRAMLERVLRRVVEGAGGCGEGFGDGEASGQIRTLSPLLFLDTEEYLLKQHLHMETIEIEHVEAASPKQNDFEHVESVDIDLGRLPDPDSDSDTFRSSSIRSLFRRSASSLFRAGLALLLPILLLLLLCRRPPPLPPRHHPERLLGPLPPELFSLFPPEPPLYLSSSSLPDCGLLLSSFGLADLYLRRPSFTYRPLVDWERNDLRSLCFLPALSPDILPQWYTPDDDLSLTPPPLREDAFHITVLPLTADDETIVDKLASSDLYLEFDFSPTHRRRLARETIDLCLPHRTEVLSKPEWRRVIDNYLLALGCEAQCRVDFQRAIIHRAVRKHEQQLARGRSNLLKRALVTRAAATTSGLSPPSPTFLFHFDSPPPSPPQPDSQQSFISRTTKDFFQTLTNSPSSSSSPPPTMSPPTHQIPIQFRPTIPASSTIPLPISVPKSEQKVIWREVQVHLYSKLGLDWDPTELAFDE</sequence>
<keyword evidence="3" id="KW-0949">S-adenosyl-L-methionine</keyword>
<dbReference type="Proteomes" id="UP001498771">
    <property type="component" value="Unassembled WGS sequence"/>
</dbReference>
<organism evidence="6 7">
    <name type="scientific">Myxozyma melibiosi</name>
    <dbReference type="NCBI Taxonomy" id="54550"/>
    <lineage>
        <taxon>Eukaryota</taxon>
        <taxon>Fungi</taxon>
        <taxon>Dikarya</taxon>
        <taxon>Ascomycota</taxon>
        <taxon>Saccharomycotina</taxon>
        <taxon>Lipomycetes</taxon>
        <taxon>Lipomycetales</taxon>
        <taxon>Lipomycetaceae</taxon>
        <taxon>Myxozyma</taxon>
    </lineage>
</organism>
<dbReference type="InterPro" id="IPR035189">
    <property type="entry name" value="Std1/Mth1"/>
</dbReference>
<dbReference type="InterPro" id="IPR001214">
    <property type="entry name" value="SET_dom"/>
</dbReference>
<dbReference type="PROSITE" id="PS50280">
    <property type="entry name" value="SET"/>
    <property type="match status" value="1"/>
</dbReference>
<keyword evidence="7" id="KW-1185">Reference proteome</keyword>
<feature type="region of interest" description="Disordered" evidence="4">
    <location>
        <begin position="1"/>
        <end position="32"/>
    </location>
</feature>
<accession>A0ABR1FAQ3</accession>
<dbReference type="RefSeq" id="XP_064769962.1">
    <property type="nucleotide sequence ID" value="XM_064914893.1"/>
</dbReference>
<evidence type="ECO:0000256" key="4">
    <source>
        <dbReference type="SAM" id="MobiDB-lite"/>
    </source>
</evidence>
<dbReference type="EMBL" id="JBBJBU010000002">
    <property type="protein sequence ID" value="KAK7206929.1"/>
    <property type="molecule type" value="Genomic_DNA"/>
</dbReference>
<dbReference type="InterPro" id="IPR046341">
    <property type="entry name" value="SET_dom_sf"/>
</dbReference>
<proteinExistence type="predicted"/>
<comment type="caution">
    <text evidence="6">The sequence shown here is derived from an EMBL/GenBank/DDBJ whole genome shotgun (WGS) entry which is preliminary data.</text>
</comment>
<feature type="region of interest" description="Disordered" evidence="4">
    <location>
        <begin position="737"/>
        <end position="762"/>
    </location>
</feature>
<dbReference type="Pfam" id="PF17235">
    <property type="entry name" value="STD1"/>
    <property type="match status" value="1"/>
</dbReference>